<dbReference type="InterPro" id="IPR013103">
    <property type="entry name" value="RVT_2"/>
</dbReference>
<dbReference type="InterPro" id="IPR012337">
    <property type="entry name" value="RNaseH-like_sf"/>
</dbReference>
<name>A0AAQ3RQB4_VIGMU</name>
<evidence type="ECO:0008006" key="6">
    <source>
        <dbReference type="Google" id="ProtNLM"/>
    </source>
</evidence>
<proteinExistence type="predicted"/>
<dbReference type="Pfam" id="PF07727">
    <property type="entry name" value="RVT_2"/>
    <property type="match status" value="1"/>
</dbReference>
<dbReference type="Gene3D" id="3.30.420.10">
    <property type="entry name" value="Ribonuclease H-like superfamily/Ribonuclease H"/>
    <property type="match status" value="1"/>
</dbReference>
<sequence length="1054" mass="117273">MAAESNFTFPNPHEHTKPFSFVTLSGVVKLTQSNYLNWQLQIEAILNGLDLYKFLDGSHPAPAAFINNTNTSPVSQANPAYLTWKRQDRLTYGAPLTTLSDFTKTSSALWSTLKGTFTRASRGHVKQLEDRLHSTVKGILSVTEFMNNIKVVVDLLASIGHSVSVEDVTDHVLCGLDETFKPVIDGVNAWDNPIAFDELHEKLLQHELHLKTTLQITLGPTTSLTAQAKPNKPEPRPSTQSQWSSPPPNTSWSVSPQQQYTSRLTGQGPRPYLGKGQWCKNIGYSLPQCPIFRELHPTIQVTQNPSRPSNRHYLLDSGVTHHVTTDLNNLVVYHPYTGPDSLFMGDNSGLHISHSATKQHHPHTPENNDIVERRNRHIAETGLSLLTLSSVPLTYWPYAMTTAAYLINRLPTPILGYKSPFSKLLNTTPNYHKLKSFGCLCFPLLKPYANHKLVARSTMCVFVGYAADQNAYQCLDPSTGCIYMSRHVRFVETTFPFSTMSIQPPLPTPVSTRTGLTILITHNFVPLIPVQSTTISSISNSNPPQSHTTIPSPDTTVSSPHTTVSSPSSLAPPQVSHPQPPISTGIVTRSKNNITKPISKLNLHLTTKQPTEPFTITQALRDPDWRAVMQTEYDALCRNNTRDLVPSSIGQNIVGSKWIFRIKRLPDGSIDRYKARLVAKGFHQRPGQDFSDTFSPIINPVTVRVILTLAVSRGWSLRQLDINNAFLQGSLSEEIFLSQPSGFVNKARPTHVCRLRKYNELRTFLLSLGFLNSVADVSLFLFRHGITILYLQLPYAISTLISRLAAKFSLKDLGNLTYFLGVEAGMANTKPTSTPLCASVPLTRTSGTPLPSPEYRQLVGSLQYLSITRPDFALKRLLRYLAGTSTHGIHISASSPLAGDTDDYVSTTGYILYLGGTQISWSSRKQWSVARSSTESEYKALADTVAEMLWVISFFGELGHTTNAQLVIYCDNLGATSLTANPVFHSRMKHIALAYHFVREQVQKGTFCVSYVSTEDQHADLLTKPLPRTKFDYLMSKLHLFYRSSNLPRNVIDK</sequence>
<dbReference type="CDD" id="cd09272">
    <property type="entry name" value="RNase_HI_RT_Ty1"/>
    <property type="match status" value="1"/>
</dbReference>
<organism evidence="4 5">
    <name type="scientific">Vigna mungo</name>
    <name type="common">Black gram</name>
    <name type="synonym">Phaseolus mungo</name>
    <dbReference type="NCBI Taxonomy" id="3915"/>
    <lineage>
        <taxon>Eukaryota</taxon>
        <taxon>Viridiplantae</taxon>
        <taxon>Streptophyta</taxon>
        <taxon>Embryophyta</taxon>
        <taxon>Tracheophyta</taxon>
        <taxon>Spermatophyta</taxon>
        <taxon>Magnoliopsida</taxon>
        <taxon>eudicotyledons</taxon>
        <taxon>Gunneridae</taxon>
        <taxon>Pentapetalae</taxon>
        <taxon>rosids</taxon>
        <taxon>fabids</taxon>
        <taxon>Fabales</taxon>
        <taxon>Fabaceae</taxon>
        <taxon>Papilionoideae</taxon>
        <taxon>50 kb inversion clade</taxon>
        <taxon>NPAAA clade</taxon>
        <taxon>indigoferoid/millettioid clade</taxon>
        <taxon>Phaseoleae</taxon>
        <taxon>Vigna</taxon>
    </lineage>
</organism>
<evidence type="ECO:0000313" key="4">
    <source>
        <dbReference type="EMBL" id="WVZ02642.1"/>
    </source>
</evidence>
<dbReference type="Pfam" id="PF14223">
    <property type="entry name" value="Retrotran_gag_2"/>
    <property type="match status" value="1"/>
</dbReference>
<evidence type="ECO:0000313" key="5">
    <source>
        <dbReference type="Proteomes" id="UP001374535"/>
    </source>
</evidence>
<dbReference type="AlphaFoldDB" id="A0AAQ3RQB4"/>
<gene>
    <name evidence="4" type="ORF">V8G54_023448</name>
</gene>
<evidence type="ECO:0000259" key="3">
    <source>
        <dbReference type="Pfam" id="PF25597"/>
    </source>
</evidence>
<feature type="compositionally biased region" description="Low complexity" evidence="1">
    <location>
        <begin position="237"/>
        <end position="256"/>
    </location>
</feature>
<evidence type="ECO:0000259" key="2">
    <source>
        <dbReference type="Pfam" id="PF07727"/>
    </source>
</evidence>
<dbReference type="Pfam" id="PF25597">
    <property type="entry name" value="SH3_retrovirus"/>
    <property type="match status" value="1"/>
</dbReference>
<dbReference type="InterPro" id="IPR043502">
    <property type="entry name" value="DNA/RNA_pol_sf"/>
</dbReference>
<dbReference type="SUPFAM" id="SSF56672">
    <property type="entry name" value="DNA/RNA polymerases"/>
    <property type="match status" value="1"/>
</dbReference>
<feature type="domain" description="Retroviral polymerase SH3-like" evidence="3">
    <location>
        <begin position="439"/>
        <end position="499"/>
    </location>
</feature>
<feature type="compositionally biased region" description="Low complexity" evidence="1">
    <location>
        <begin position="536"/>
        <end position="569"/>
    </location>
</feature>
<dbReference type="EMBL" id="CP144694">
    <property type="protein sequence ID" value="WVZ02642.1"/>
    <property type="molecule type" value="Genomic_DNA"/>
</dbReference>
<dbReference type="PANTHER" id="PTHR47481:SF22">
    <property type="entry name" value="RETROTRANSPOSON GAG DOMAIN-CONTAINING PROTEIN"/>
    <property type="match status" value="1"/>
</dbReference>
<dbReference type="SUPFAM" id="SSF53098">
    <property type="entry name" value="Ribonuclease H-like"/>
    <property type="match status" value="1"/>
</dbReference>
<feature type="region of interest" description="Disordered" evidence="1">
    <location>
        <begin position="224"/>
        <end position="268"/>
    </location>
</feature>
<reference evidence="4 5" key="1">
    <citation type="journal article" date="2023" name="Life. Sci Alliance">
        <title>Evolutionary insights into 3D genome organization and epigenetic landscape of Vigna mungo.</title>
        <authorList>
            <person name="Junaid A."/>
            <person name="Singh B."/>
            <person name="Bhatia S."/>
        </authorList>
    </citation>
    <scope>NUCLEOTIDE SEQUENCE [LARGE SCALE GENOMIC DNA]</scope>
    <source>
        <strain evidence="4">Urdbean</strain>
    </source>
</reference>
<protein>
    <recommendedName>
        <fullName evidence="6">Reverse transcriptase Ty1/copia-type domain-containing protein</fullName>
    </recommendedName>
</protein>
<dbReference type="GO" id="GO:0003676">
    <property type="term" value="F:nucleic acid binding"/>
    <property type="evidence" value="ECO:0007669"/>
    <property type="project" value="InterPro"/>
</dbReference>
<dbReference type="InterPro" id="IPR036397">
    <property type="entry name" value="RNaseH_sf"/>
</dbReference>
<feature type="domain" description="Reverse transcriptase Ty1/copia-type" evidence="2">
    <location>
        <begin position="639"/>
        <end position="757"/>
    </location>
</feature>
<accession>A0AAQ3RQB4</accession>
<evidence type="ECO:0000256" key="1">
    <source>
        <dbReference type="SAM" id="MobiDB-lite"/>
    </source>
</evidence>
<dbReference type="InterPro" id="IPR057670">
    <property type="entry name" value="SH3_retrovirus"/>
</dbReference>
<dbReference type="Proteomes" id="UP001374535">
    <property type="component" value="Chromosome 7"/>
</dbReference>
<keyword evidence="5" id="KW-1185">Reference proteome</keyword>
<feature type="region of interest" description="Disordered" evidence="1">
    <location>
        <begin position="536"/>
        <end position="591"/>
    </location>
</feature>
<dbReference type="PANTHER" id="PTHR47481">
    <property type="match status" value="1"/>
</dbReference>